<evidence type="ECO:0000313" key="2">
    <source>
        <dbReference type="EMBL" id="MBI4250915.1"/>
    </source>
</evidence>
<feature type="non-terminal residue" evidence="2">
    <location>
        <position position="42"/>
    </location>
</feature>
<evidence type="ECO:0000313" key="3">
    <source>
        <dbReference type="Proteomes" id="UP000752292"/>
    </source>
</evidence>
<protein>
    <submittedName>
        <fullName evidence="2">Undecaprenyl diphosphate synthase family protein</fullName>
    </submittedName>
</protein>
<sequence>MEPRIDPRIDLARHLYPANLPELALLLRTRGELRLSNYLLWQ</sequence>
<dbReference type="Proteomes" id="UP000752292">
    <property type="component" value="Unassembled WGS sequence"/>
</dbReference>
<dbReference type="GO" id="GO:0016765">
    <property type="term" value="F:transferase activity, transferring alkyl or aryl (other than methyl) groups"/>
    <property type="evidence" value="ECO:0007669"/>
    <property type="project" value="InterPro"/>
</dbReference>
<dbReference type="Gene3D" id="3.40.1180.10">
    <property type="entry name" value="Decaprenyl diphosphate synthase-like"/>
    <property type="match status" value="1"/>
</dbReference>
<organism evidence="2 3">
    <name type="scientific">Tectimicrobiota bacterium</name>
    <dbReference type="NCBI Taxonomy" id="2528274"/>
    <lineage>
        <taxon>Bacteria</taxon>
        <taxon>Pseudomonadati</taxon>
        <taxon>Nitrospinota/Tectimicrobiota group</taxon>
        <taxon>Candidatus Tectimicrobiota</taxon>
    </lineage>
</organism>
<dbReference type="AlphaFoldDB" id="A0A933E8U4"/>
<dbReference type="InterPro" id="IPR001441">
    <property type="entry name" value="UPP_synth-like"/>
</dbReference>
<comment type="caution">
    <text evidence="2">The sequence shown here is derived from an EMBL/GenBank/DDBJ whole genome shotgun (WGS) entry which is preliminary data.</text>
</comment>
<dbReference type="Pfam" id="PF01255">
    <property type="entry name" value="Prenyltransf"/>
    <property type="match status" value="1"/>
</dbReference>
<dbReference type="InterPro" id="IPR036424">
    <property type="entry name" value="UPP_synth-like_sf"/>
</dbReference>
<reference evidence="2" key="1">
    <citation type="submission" date="2020-07" db="EMBL/GenBank/DDBJ databases">
        <title>Huge and variable diversity of episymbiotic CPR bacteria and DPANN archaea in groundwater ecosystems.</title>
        <authorList>
            <person name="He C.Y."/>
            <person name="Keren R."/>
            <person name="Whittaker M."/>
            <person name="Farag I.F."/>
            <person name="Doudna J."/>
            <person name="Cate J.H.D."/>
            <person name="Banfield J.F."/>
        </authorList>
    </citation>
    <scope>NUCLEOTIDE SEQUENCE</scope>
    <source>
        <strain evidence="2">NC_groundwater_1370_Ag_S-0.2um_69_93</strain>
    </source>
</reference>
<name>A0A933E8U4_UNCTE</name>
<dbReference type="EMBL" id="JACQRX010000024">
    <property type="protein sequence ID" value="MBI4250915.1"/>
    <property type="molecule type" value="Genomic_DNA"/>
</dbReference>
<evidence type="ECO:0000256" key="1">
    <source>
        <dbReference type="ARBA" id="ARBA00022679"/>
    </source>
</evidence>
<proteinExistence type="predicted"/>
<dbReference type="SUPFAM" id="SSF64005">
    <property type="entry name" value="Undecaprenyl diphosphate synthase"/>
    <property type="match status" value="1"/>
</dbReference>
<keyword evidence="1" id="KW-0808">Transferase</keyword>
<gene>
    <name evidence="2" type="ORF">HY618_00510</name>
</gene>
<accession>A0A933E8U4</accession>